<feature type="transmembrane region" description="Helical" evidence="3">
    <location>
        <begin position="132"/>
        <end position="149"/>
    </location>
</feature>
<dbReference type="SMART" id="SM00271">
    <property type="entry name" value="DnaJ"/>
    <property type="match status" value="1"/>
</dbReference>
<organism evidence="5 6">
    <name type="scientific">Flavobacterium macrobrachii</name>
    <dbReference type="NCBI Taxonomy" id="591204"/>
    <lineage>
        <taxon>Bacteria</taxon>
        <taxon>Pseudomonadati</taxon>
        <taxon>Bacteroidota</taxon>
        <taxon>Flavobacteriia</taxon>
        <taxon>Flavobacteriales</taxon>
        <taxon>Flavobacteriaceae</taxon>
        <taxon>Flavobacterium</taxon>
    </lineage>
</organism>
<evidence type="ECO:0000256" key="2">
    <source>
        <dbReference type="SAM" id="MobiDB-lite"/>
    </source>
</evidence>
<evidence type="ECO:0000313" key="6">
    <source>
        <dbReference type="Proteomes" id="UP000759529"/>
    </source>
</evidence>
<keyword evidence="3" id="KW-1133">Transmembrane helix</keyword>
<keyword evidence="3" id="KW-0812">Transmembrane</keyword>
<gene>
    <name evidence="5" type="ORF">H9X54_001550</name>
</gene>
<dbReference type="RefSeq" id="WP_187658734.1">
    <property type="nucleotide sequence ID" value="NZ_JACSOD020000352.1"/>
</dbReference>
<dbReference type="InterPro" id="IPR051938">
    <property type="entry name" value="Apopto_cytoskel_mod"/>
</dbReference>
<keyword evidence="3" id="KW-0472">Membrane</keyword>
<feature type="domain" description="J" evidence="4">
    <location>
        <begin position="3"/>
        <end position="68"/>
    </location>
</feature>
<dbReference type="Gene3D" id="1.10.287.110">
    <property type="entry name" value="DnaJ domain"/>
    <property type="match status" value="1"/>
</dbReference>
<dbReference type="CDD" id="cd06257">
    <property type="entry name" value="DnaJ"/>
    <property type="match status" value="1"/>
</dbReference>
<evidence type="ECO:0000256" key="1">
    <source>
        <dbReference type="ARBA" id="ARBA00023186"/>
    </source>
</evidence>
<proteinExistence type="predicted"/>
<accession>A0ABS2CSN9</accession>
<comment type="caution">
    <text evidence="5">The sequence shown here is derived from an EMBL/GenBank/DDBJ whole genome shotgun (WGS) entry which is preliminary data.</text>
</comment>
<dbReference type="InterPro" id="IPR036869">
    <property type="entry name" value="J_dom_sf"/>
</dbReference>
<dbReference type="PROSITE" id="PS50076">
    <property type="entry name" value="DNAJ_2"/>
    <property type="match status" value="1"/>
</dbReference>
<reference evidence="5 6" key="1">
    <citation type="submission" date="2021-02" db="EMBL/GenBank/DDBJ databases">
        <authorList>
            <person name="Jung H.S."/>
            <person name="Chun B.H."/>
            <person name="Jeon C.O."/>
        </authorList>
    </citation>
    <scope>NUCLEOTIDE SEQUENCE [LARGE SCALE GENOMIC DNA]</scope>
    <source>
        <strain evidence="5 6">LMG 25203</strain>
    </source>
</reference>
<dbReference type="SUPFAM" id="SSF46565">
    <property type="entry name" value="Chaperone J-domain"/>
    <property type="match status" value="1"/>
</dbReference>
<dbReference type="PROSITE" id="PS00636">
    <property type="entry name" value="DNAJ_1"/>
    <property type="match status" value="1"/>
</dbReference>
<feature type="region of interest" description="Disordered" evidence="2">
    <location>
        <begin position="71"/>
        <end position="111"/>
    </location>
</feature>
<dbReference type="PRINTS" id="PR00625">
    <property type="entry name" value="JDOMAIN"/>
</dbReference>
<dbReference type="Pfam" id="PF00226">
    <property type="entry name" value="DnaJ"/>
    <property type="match status" value="1"/>
</dbReference>
<dbReference type="EMBL" id="JACSOD020000352">
    <property type="protein sequence ID" value="MBM6497987.1"/>
    <property type="molecule type" value="Genomic_DNA"/>
</dbReference>
<dbReference type="Proteomes" id="UP000759529">
    <property type="component" value="Unassembled WGS sequence"/>
</dbReference>
<sequence>MKDYYKSLELNFGATSTDIKTAYRRLAKKYHPDLHFGNKLFEEKFKEINEAYSILNDKAKKDIYDINYQKSKYRQSTNNNSSNSTKNSEKKEQKQEPNSEPKTKYQNTTKEKPKNMINDFTNIFNTIYKNKLYRYIGVFAIIISSIYIYKKDDISKYYDEQEKKEKYELLIYGLENTKKFENTSIPSLDIPKLSLETKWKNELMYYKFTISSVGDTIRIGNKEYPPLQRLDFLNGENYFKIKVNTVREFTLNFLDEDGFKVHSMDIPSSEMSETVDDKGIVVGYSVNSNLKIKPELYKEFSKWEIAYTNY</sequence>
<feature type="compositionally biased region" description="Low complexity" evidence="2">
    <location>
        <begin position="76"/>
        <end position="86"/>
    </location>
</feature>
<evidence type="ECO:0000313" key="5">
    <source>
        <dbReference type="EMBL" id="MBM6497987.1"/>
    </source>
</evidence>
<dbReference type="PANTHER" id="PTHR44145:SF3">
    <property type="entry name" value="DNAJ HOMOLOG SUBFAMILY A MEMBER 3, MITOCHONDRIAL"/>
    <property type="match status" value="1"/>
</dbReference>
<name>A0ABS2CSN9_9FLAO</name>
<evidence type="ECO:0000259" key="4">
    <source>
        <dbReference type="PROSITE" id="PS50076"/>
    </source>
</evidence>
<dbReference type="InterPro" id="IPR001623">
    <property type="entry name" value="DnaJ_domain"/>
</dbReference>
<dbReference type="InterPro" id="IPR018253">
    <property type="entry name" value="DnaJ_domain_CS"/>
</dbReference>
<dbReference type="PANTHER" id="PTHR44145">
    <property type="entry name" value="DNAJ HOMOLOG SUBFAMILY A MEMBER 3, MITOCHONDRIAL"/>
    <property type="match status" value="1"/>
</dbReference>
<evidence type="ECO:0000256" key="3">
    <source>
        <dbReference type="SAM" id="Phobius"/>
    </source>
</evidence>
<keyword evidence="6" id="KW-1185">Reference proteome</keyword>
<feature type="compositionally biased region" description="Basic and acidic residues" evidence="2">
    <location>
        <begin position="87"/>
        <end position="111"/>
    </location>
</feature>
<protein>
    <submittedName>
        <fullName evidence="5">J domain-containing protein</fullName>
    </submittedName>
</protein>
<keyword evidence="1" id="KW-0143">Chaperone</keyword>